<feature type="region of interest" description="Disordered" evidence="4">
    <location>
        <begin position="328"/>
        <end position="362"/>
    </location>
</feature>
<accession>A0A2S3QWX2</accession>
<dbReference type="PANTHER" id="PTHR45138:SF9">
    <property type="entry name" value="DIGUANYLATE CYCLASE DGCM-RELATED"/>
    <property type="match status" value="1"/>
</dbReference>
<evidence type="ECO:0000256" key="5">
    <source>
        <dbReference type="SAM" id="Phobius"/>
    </source>
</evidence>
<dbReference type="InterPro" id="IPR050469">
    <property type="entry name" value="Diguanylate_Cyclase"/>
</dbReference>
<dbReference type="NCBIfam" id="TIGR00254">
    <property type="entry name" value="GGDEF"/>
    <property type="match status" value="1"/>
</dbReference>
<dbReference type="PANTHER" id="PTHR45138">
    <property type="entry name" value="REGULATORY COMPONENTS OF SENSORY TRANSDUCTION SYSTEM"/>
    <property type="match status" value="1"/>
</dbReference>
<name>A0A2S3QWX2_VIBVL</name>
<comment type="cofactor">
    <cofactor evidence="1">
        <name>Mg(2+)</name>
        <dbReference type="ChEBI" id="CHEBI:18420"/>
    </cofactor>
</comment>
<dbReference type="AlphaFoldDB" id="A0A2S3QWX2"/>
<keyword evidence="5" id="KW-0812">Transmembrane</keyword>
<dbReference type="SMART" id="SM00267">
    <property type="entry name" value="GGDEF"/>
    <property type="match status" value="1"/>
</dbReference>
<feature type="transmembrane region" description="Helical" evidence="5">
    <location>
        <begin position="144"/>
        <end position="167"/>
    </location>
</feature>
<dbReference type="PROSITE" id="PS50887">
    <property type="entry name" value="GGDEF"/>
    <property type="match status" value="1"/>
</dbReference>
<evidence type="ECO:0000256" key="2">
    <source>
        <dbReference type="ARBA" id="ARBA00012528"/>
    </source>
</evidence>
<dbReference type="CDD" id="cd01949">
    <property type="entry name" value="GGDEF"/>
    <property type="match status" value="1"/>
</dbReference>
<keyword evidence="5" id="KW-1133">Transmembrane helix</keyword>
<dbReference type="GO" id="GO:0043709">
    <property type="term" value="P:cell adhesion involved in single-species biofilm formation"/>
    <property type="evidence" value="ECO:0007669"/>
    <property type="project" value="TreeGrafter"/>
</dbReference>
<dbReference type="GO" id="GO:0052621">
    <property type="term" value="F:diguanylate cyclase activity"/>
    <property type="evidence" value="ECO:0007669"/>
    <property type="project" value="UniProtKB-EC"/>
</dbReference>
<gene>
    <name evidence="7" type="ORF">CRN52_25630</name>
</gene>
<feature type="compositionally biased region" description="Polar residues" evidence="4">
    <location>
        <begin position="351"/>
        <end position="362"/>
    </location>
</feature>
<dbReference type="GO" id="GO:1902201">
    <property type="term" value="P:negative regulation of bacterial-type flagellum-dependent cell motility"/>
    <property type="evidence" value="ECO:0007669"/>
    <property type="project" value="TreeGrafter"/>
</dbReference>
<dbReference type="InterPro" id="IPR029787">
    <property type="entry name" value="Nucleotide_cyclase"/>
</dbReference>
<dbReference type="FunFam" id="3.30.70.270:FF:000001">
    <property type="entry name" value="Diguanylate cyclase domain protein"/>
    <property type="match status" value="1"/>
</dbReference>
<feature type="transmembrane region" description="Helical" evidence="5">
    <location>
        <begin position="121"/>
        <end position="137"/>
    </location>
</feature>
<reference evidence="7 8" key="1">
    <citation type="journal article" date="2018" name="Front. Microbiol.">
        <title>Phylogeny of Vibrio vulnificus from the Analysis of the Core-Genome: Implications for Intra-Species Taxonomy.</title>
        <authorList>
            <person name="Roig F.J."/>
            <person name="Gonzalez-Candelas F."/>
            <person name="Sanjuan E."/>
            <person name="Fouz B."/>
            <person name="Feil E.J."/>
            <person name="Llorens C."/>
            <person name="Baker-Austin C."/>
            <person name="Oliver J.D."/>
            <person name="Danin-Poleg Y."/>
            <person name="Gibas C.J."/>
            <person name="Kashi Y."/>
            <person name="Gulig P.A."/>
            <person name="Morrison S.S."/>
            <person name="Amaro C."/>
        </authorList>
    </citation>
    <scope>NUCLEOTIDE SEQUENCE [LARGE SCALE GENOMIC DNA]</scope>
    <source>
        <strain evidence="7 8">CECT4608</strain>
    </source>
</reference>
<evidence type="ECO:0000313" key="7">
    <source>
        <dbReference type="EMBL" id="POB42362.1"/>
    </source>
</evidence>
<dbReference type="EC" id="2.7.7.65" evidence="2"/>
<feature type="domain" description="GGDEF" evidence="6">
    <location>
        <begin position="206"/>
        <end position="335"/>
    </location>
</feature>
<sequence length="362" mass="40855">MMNLNEKPFNAPNTLLDPNSAQKVLQLVVVLTLLTFIPLAIKNFYIGHWYLALLMVAFEIGFIIEVVGICCLKRSVIGHRIPLGFLLASIVCSVAIFGTLATYWVFPIIIALVFIIPHHDAIVTNVLMIIGCTWAAAMKQDLEIMYRFAIALAFCAVIAHFAVWLIVRLQSKLRYLSTRDVMTGALNRHQLDLFLQRALDGHKRYTASSIAIIDIDFFKQVNDRYGHDVGDEVINLVVETIQHNTREVDLLFRLGGDEFLLLFENTSASSALLIVSHLCQKVRKQAYPKHASVTLSAGIAECLEGDDVESWLKRADVALYQSKENGRDRVTLSEPHNLHRHTKEETDWPSFRQTTTGDHVSR</sequence>
<feature type="transmembrane region" description="Helical" evidence="5">
    <location>
        <begin position="84"/>
        <end position="115"/>
    </location>
</feature>
<dbReference type="Pfam" id="PF00990">
    <property type="entry name" value="GGDEF"/>
    <property type="match status" value="1"/>
</dbReference>
<dbReference type="GO" id="GO:0005886">
    <property type="term" value="C:plasma membrane"/>
    <property type="evidence" value="ECO:0007669"/>
    <property type="project" value="TreeGrafter"/>
</dbReference>
<dbReference type="InterPro" id="IPR000160">
    <property type="entry name" value="GGDEF_dom"/>
</dbReference>
<proteinExistence type="predicted"/>
<dbReference type="EMBL" id="PDGH01000146">
    <property type="protein sequence ID" value="POB42362.1"/>
    <property type="molecule type" value="Genomic_DNA"/>
</dbReference>
<dbReference type="SUPFAM" id="SSF55073">
    <property type="entry name" value="Nucleotide cyclase"/>
    <property type="match status" value="1"/>
</dbReference>
<dbReference type="RefSeq" id="WP_103201400.1">
    <property type="nucleotide sequence ID" value="NZ_JAPFIK010000003.1"/>
</dbReference>
<evidence type="ECO:0000259" key="6">
    <source>
        <dbReference type="PROSITE" id="PS50887"/>
    </source>
</evidence>
<comment type="catalytic activity">
    <reaction evidence="3">
        <text>2 GTP = 3',3'-c-di-GMP + 2 diphosphate</text>
        <dbReference type="Rhea" id="RHEA:24898"/>
        <dbReference type="ChEBI" id="CHEBI:33019"/>
        <dbReference type="ChEBI" id="CHEBI:37565"/>
        <dbReference type="ChEBI" id="CHEBI:58805"/>
        <dbReference type="EC" id="2.7.7.65"/>
    </reaction>
</comment>
<organism evidence="7 8">
    <name type="scientific">Vibrio vulnificus</name>
    <dbReference type="NCBI Taxonomy" id="672"/>
    <lineage>
        <taxon>Bacteria</taxon>
        <taxon>Pseudomonadati</taxon>
        <taxon>Pseudomonadota</taxon>
        <taxon>Gammaproteobacteria</taxon>
        <taxon>Vibrionales</taxon>
        <taxon>Vibrionaceae</taxon>
        <taxon>Vibrio</taxon>
    </lineage>
</organism>
<comment type="caution">
    <text evidence="7">The sequence shown here is derived from an EMBL/GenBank/DDBJ whole genome shotgun (WGS) entry which is preliminary data.</text>
</comment>
<protein>
    <recommendedName>
        <fullName evidence="2">diguanylate cyclase</fullName>
        <ecNumber evidence="2">2.7.7.65</ecNumber>
    </recommendedName>
</protein>
<evidence type="ECO:0000256" key="3">
    <source>
        <dbReference type="ARBA" id="ARBA00034247"/>
    </source>
</evidence>
<dbReference type="Gene3D" id="3.30.70.270">
    <property type="match status" value="1"/>
</dbReference>
<dbReference type="InterPro" id="IPR043128">
    <property type="entry name" value="Rev_trsase/Diguanyl_cyclase"/>
</dbReference>
<feature type="transmembrane region" description="Helical" evidence="5">
    <location>
        <begin position="24"/>
        <end position="41"/>
    </location>
</feature>
<evidence type="ECO:0000256" key="1">
    <source>
        <dbReference type="ARBA" id="ARBA00001946"/>
    </source>
</evidence>
<dbReference type="Proteomes" id="UP000237466">
    <property type="component" value="Unassembled WGS sequence"/>
</dbReference>
<feature type="transmembrane region" description="Helical" evidence="5">
    <location>
        <begin position="47"/>
        <end position="72"/>
    </location>
</feature>
<evidence type="ECO:0000313" key="8">
    <source>
        <dbReference type="Proteomes" id="UP000237466"/>
    </source>
</evidence>
<keyword evidence="5" id="KW-0472">Membrane</keyword>
<evidence type="ECO:0000256" key="4">
    <source>
        <dbReference type="SAM" id="MobiDB-lite"/>
    </source>
</evidence>